<organism evidence="3 4">
    <name type="scientific">Tigheibacillus jepli</name>
    <dbReference type="NCBI Taxonomy" id="3035914"/>
    <lineage>
        <taxon>Bacteria</taxon>
        <taxon>Bacillati</taxon>
        <taxon>Bacillota</taxon>
        <taxon>Bacilli</taxon>
        <taxon>Bacillales</taxon>
        <taxon>Bacillaceae</taxon>
        <taxon>Tigheibacillus</taxon>
    </lineage>
</organism>
<keyword evidence="4" id="KW-1185">Reference proteome</keyword>
<dbReference type="InterPro" id="IPR051448">
    <property type="entry name" value="CdaR-like_regulators"/>
</dbReference>
<feature type="domain" description="Putative sugar diacid recognition" evidence="1">
    <location>
        <begin position="14"/>
        <end position="140"/>
    </location>
</feature>
<accession>A0ABU5CFP4</accession>
<evidence type="ECO:0000313" key="4">
    <source>
        <dbReference type="Proteomes" id="UP001228376"/>
    </source>
</evidence>
<evidence type="ECO:0000259" key="2">
    <source>
        <dbReference type="Pfam" id="PF17853"/>
    </source>
</evidence>
<protein>
    <submittedName>
        <fullName evidence="3">Sugar diacid recognition domain-containing protein</fullName>
    </submittedName>
</protein>
<dbReference type="InterPro" id="IPR008599">
    <property type="entry name" value="Diacid_rec"/>
</dbReference>
<name>A0ABU5CFP4_9BACI</name>
<dbReference type="Pfam" id="PF17853">
    <property type="entry name" value="GGDEF_2"/>
    <property type="match status" value="1"/>
</dbReference>
<gene>
    <name evidence="3" type="ORF">P5G51_002250</name>
</gene>
<dbReference type="Proteomes" id="UP001228376">
    <property type="component" value="Unassembled WGS sequence"/>
</dbReference>
<dbReference type="Pfam" id="PF05651">
    <property type="entry name" value="Diacid_rec"/>
    <property type="match status" value="1"/>
</dbReference>
<comment type="caution">
    <text evidence="3">The sequence shown here is derived from an EMBL/GenBank/DDBJ whole genome shotgun (WGS) entry which is preliminary data.</text>
</comment>
<evidence type="ECO:0000259" key="1">
    <source>
        <dbReference type="Pfam" id="PF05651"/>
    </source>
</evidence>
<dbReference type="PANTHER" id="PTHR33744:SF16">
    <property type="entry name" value="CARBOHYDRATE DIACID REGULATOR"/>
    <property type="match status" value="1"/>
</dbReference>
<evidence type="ECO:0000313" key="3">
    <source>
        <dbReference type="EMBL" id="MDY0404393.1"/>
    </source>
</evidence>
<dbReference type="EMBL" id="JAROCA020000001">
    <property type="protein sequence ID" value="MDY0404393.1"/>
    <property type="molecule type" value="Genomic_DNA"/>
</dbReference>
<feature type="domain" description="CdaR GGDEF-like" evidence="2">
    <location>
        <begin position="147"/>
        <end position="264"/>
    </location>
</feature>
<reference evidence="3 4" key="1">
    <citation type="submission" date="2023-10" db="EMBL/GenBank/DDBJ databases">
        <title>179-bfca-hs.</title>
        <authorList>
            <person name="Miliotis G."/>
            <person name="Sengupta P."/>
            <person name="Hameed A."/>
            <person name="Chuvochina M."/>
            <person name="Mcdonagh F."/>
            <person name="Simpson A.C."/>
            <person name="Singh N.K."/>
            <person name="Rekha P.D."/>
            <person name="Raman K."/>
            <person name="Hugenholtz P."/>
            <person name="Venkateswaran K."/>
        </authorList>
    </citation>
    <scope>NUCLEOTIDE SEQUENCE [LARGE SCALE GENOMIC DNA]</scope>
    <source>
        <strain evidence="3 4">179-BFC-A-HS</strain>
    </source>
</reference>
<dbReference type="InterPro" id="IPR041522">
    <property type="entry name" value="CdaR_GGDEF"/>
</dbReference>
<dbReference type="PANTHER" id="PTHR33744">
    <property type="entry name" value="CARBOHYDRATE DIACID REGULATOR"/>
    <property type="match status" value="1"/>
</dbReference>
<sequence>MKPKLVDSGNIYATLVKELDKLIAGEVIVTDENGIIVASTDPCRIGTFHEGAQLAMEQKCKMTMTKELSEQLEGVRKGVVLPIIINDKAFAVLGITGDPQVVAPYAMLVQKVAELFIQDTIHRLDQEKQARDLEFFVVDWVNQSNDLQTLAERGKFFNINIDTFQQAIMFQASDPTMNLSYRQLATLRTLWDQKGDAIFVRWGQGKWLLLDKPSPTHMLRQRLKQFLSDVAQLLQVEVFAGVGQTIGSGQLRISCEQASRALHIASSENPFVFEEDLRLDMLLLELDESVKKNLCNERLQLCRMKYFCWRLCSIGLKMTCLPVKLLQACMCIKTRCTTASSGWRN</sequence>
<proteinExistence type="predicted"/>